<sequence>MAVQIMPQQHTMPNNANTNAGGNCTSQSQQRELAKPMFHDFLGTKKPPDSPVGHAPKAADSPSASASLGASSGGGRGLISTTSDLGSERQVGNHLEGIPFYGPRTDISGPELSNRIVGSKRSNPDSAFMGSVRDGIINLDQDSLENSHLMKLLRNGAGGERHRRSIDDEVFFGMQPLRPTSTSLVFQPPTGSRTDATVSKWEWPTSMAIGPAVQYPPRGSQFPHILHQVPSNRFRDTTAGPSNISQSAADEGSRTGIKGPGILSSVNATSGASERNSSAMLPSGNRQKSGTNVLDPEPSAISSGLGLTSVASRQMTIFYGGQAHVFDDVHPHKADVIMALAGSNGGSWSTTYSPKSVRPGGEIKMPGGDNEPGTAINRAFSREFRGRLAATGISNHRVGSADQISTSSGGHQGGHMAKDTSNPVQAAEPSPEAKREP</sequence>
<evidence type="ECO:0000256" key="2">
    <source>
        <dbReference type="RuleBase" id="RU369065"/>
    </source>
</evidence>
<feature type="compositionally biased region" description="Low complexity" evidence="3">
    <location>
        <begin position="58"/>
        <end position="70"/>
    </location>
</feature>
<dbReference type="PROSITE" id="PS51320">
    <property type="entry name" value="TIFY"/>
    <property type="match status" value="1"/>
</dbReference>
<reference evidence="5 6" key="1">
    <citation type="journal article" date="2019" name="Plant Biotechnol. J.">
        <title>The red bayberry genome and genetic basis of sex determination.</title>
        <authorList>
            <person name="Jia H.M."/>
            <person name="Jia H.J."/>
            <person name="Cai Q.L."/>
            <person name="Wang Y."/>
            <person name="Zhao H.B."/>
            <person name="Yang W.F."/>
            <person name="Wang G.Y."/>
            <person name="Li Y.H."/>
            <person name="Zhan D.L."/>
            <person name="Shen Y.T."/>
            <person name="Niu Q.F."/>
            <person name="Chang L."/>
            <person name="Qiu J."/>
            <person name="Zhao L."/>
            <person name="Xie H.B."/>
            <person name="Fu W.Y."/>
            <person name="Jin J."/>
            <person name="Li X.W."/>
            <person name="Jiao Y."/>
            <person name="Zhou C.C."/>
            <person name="Tu T."/>
            <person name="Chai C.Y."/>
            <person name="Gao J.L."/>
            <person name="Fan L.J."/>
            <person name="van de Weg E."/>
            <person name="Wang J.Y."/>
            <person name="Gao Z.S."/>
        </authorList>
    </citation>
    <scope>NUCLEOTIDE SEQUENCE [LARGE SCALE GENOMIC DNA]</scope>
    <source>
        <tissue evidence="5">Leaves</tissue>
    </source>
</reference>
<dbReference type="PANTHER" id="PTHR33077:SF156">
    <property type="entry name" value="TIFY DOMAIN-CONTAINING PROTEIN"/>
    <property type="match status" value="1"/>
</dbReference>
<keyword evidence="2" id="KW-1184">Jasmonic acid signaling pathway</keyword>
<dbReference type="EMBL" id="RXIC02000026">
    <property type="protein sequence ID" value="KAB1204540.1"/>
    <property type="molecule type" value="Genomic_DNA"/>
</dbReference>
<accession>A0A6A1UZN1</accession>
<dbReference type="GO" id="GO:0009611">
    <property type="term" value="P:response to wounding"/>
    <property type="evidence" value="ECO:0007669"/>
    <property type="project" value="UniProtKB-UniRule"/>
</dbReference>
<feature type="domain" description="Tify" evidence="4">
    <location>
        <begin position="308"/>
        <end position="343"/>
    </location>
</feature>
<comment type="similarity">
    <text evidence="1 2">Belongs to the TIFY/JAZ family.</text>
</comment>
<evidence type="ECO:0000256" key="3">
    <source>
        <dbReference type="SAM" id="MobiDB-lite"/>
    </source>
</evidence>
<dbReference type="GO" id="GO:2000022">
    <property type="term" value="P:regulation of jasmonic acid mediated signaling pathway"/>
    <property type="evidence" value="ECO:0007669"/>
    <property type="project" value="UniProtKB-UniRule"/>
</dbReference>
<evidence type="ECO:0000256" key="1">
    <source>
        <dbReference type="ARBA" id="ARBA00008614"/>
    </source>
</evidence>
<organism evidence="5 6">
    <name type="scientific">Morella rubra</name>
    <name type="common">Chinese bayberry</name>
    <dbReference type="NCBI Taxonomy" id="262757"/>
    <lineage>
        <taxon>Eukaryota</taxon>
        <taxon>Viridiplantae</taxon>
        <taxon>Streptophyta</taxon>
        <taxon>Embryophyta</taxon>
        <taxon>Tracheophyta</taxon>
        <taxon>Spermatophyta</taxon>
        <taxon>Magnoliopsida</taxon>
        <taxon>eudicotyledons</taxon>
        <taxon>Gunneridae</taxon>
        <taxon>Pentapetalae</taxon>
        <taxon>rosids</taxon>
        <taxon>fabids</taxon>
        <taxon>Fagales</taxon>
        <taxon>Myricaceae</taxon>
        <taxon>Morella</taxon>
    </lineage>
</organism>
<feature type="compositionally biased region" description="Polar residues" evidence="3">
    <location>
        <begin position="264"/>
        <end position="292"/>
    </location>
</feature>
<feature type="region of interest" description="Disordered" evidence="3">
    <location>
        <begin position="392"/>
        <end position="437"/>
    </location>
</feature>
<feature type="compositionally biased region" description="Low complexity" evidence="3">
    <location>
        <begin position="14"/>
        <end position="25"/>
    </location>
</feature>
<protein>
    <recommendedName>
        <fullName evidence="2">Protein TIFY</fullName>
    </recommendedName>
    <alternativeName>
        <fullName evidence="2">Jasmonate ZIM domain-containing protein</fullName>
    </alternativeName>
</protein>
<feature type="region of interest" description="Disordered" evidence="3">
    <location>
        <begin position="351"/>
        <end position="372"/>
    </location>
</feature>
<evidence type="ECO:0000313" key="6">
    <source>
        <dbReference type="Proteomes" id="UP000516437"/>
    </source>
</evidence>
<feature type="compositionally biased region" description="Basic and acidic residues" evidence="3">
    <location>
        <begin position="32"/>
        <end position="48"/>
    </location>
</feature>
<feature type="region of interest" description="Disordered" evidence="3">
    <location>
        <begin position="236"/>
        <end position="297"/>
    </location>
</feature>
<comment type="caution">
    <text evidence="5">The sequence shown here is derived from an EMBL/GenBank/DDBJ whole genome shotgun (WGS) entry which is preliminary data.</text>
</comment>
<dbReference type="AlphaFoldDB" id="A0A6A1UZN1"/>
<feature type="compositionally biased region" description="Polar residues" evidence="3">
    <location>
        <begin position="1"/>
        <end position="13"/>
    </location>
</feature>
<comment type="function">
    <text evidence="2">Repressor of jasmonate responses.</text>
</comment>
<keyword evidence="2" id="KW-0539">Nucleus</keyword>
<dbReference type="InterPro" id="IPR010399">
    <property type="entry name" value="Tify_dom"/>
</dbReference>
<feature type="region of interest" description="Disordered" evidence="3">
    <location>
        <begin position="1"/>
        <end position="88"/>
    </location>
</feature>
<dbReference type="GO" id="GO:0005634">
    <property type="term" value="C:nucleus"/>
    <property type="evidence" value="ECO:0007669"/>
    <property type="project" value="UniProtKB-SubCell"/>
</dbReference>
<keyword evidence="6" id="KW-1185">Reference proteome</keyword>
<name>A0A6A1UZN1_9ROSI</name>
<dbReference type="Proteomes" id="UP000516437">
    <property type="component" value="Chromosome 8"/>
</dbReference>
<dbReference type="InterPro" id="IPR040390">
    <property type="entry name" value="TIFY/JAZ"/>
</dbReference>
<dbReference type="Pfam" id="PF06200">
    <property type="entry name" value="tify"/>
    <property type="match status" value="1"/>
</dbReference>
<dbReference type="GO" id="GO:0031347">
    <property type="term" value="P:regulation of defense response"/>
    <property type="evidence" value="ECO:0007669"/>
    <property type="project" value="UniProtKB-UniRule"/>
</dbReference>
<gene>
    <name evidence="5" type="ORF">CJ030_MR8G021808</name>
</gene>
<comment type="domain">
    <text evidence="2">The jas domain is required for interaction with COI1.</text>
</comment>
<dbReference type="PANTHER" id="PTHR33077">
    <property type="entry name" value="PROTEIN TIFY 4A-RELATED-RELATED"/>
    <property type="match status" value="1"/>
</dbReference>
<dbReference type="SMART" id="SM00979">
    <property type="entry name" value="TIFY"/>
    <property type="match status" value="1"/>
</dbReference>
<comment type="subcellular location">
    <subcellularLocation>
        <location evidence="2">Nucleus</location>
    </subcellularLocation>
</comment>
<evidence type="ECO:0000259" key="4">
    <source>
        <dbReference type="PROSITE" id="PS51320"/>
    </source>
</evidence>
<dbReference type="OrthoDB" id="1908882at2759"/>
<feature type="compositionally biased region" description="Polar residues" evidence="3">
    <location>
        <begin position="239"/>
        <end position="248"/>
    </location>
</feature>
<proteinExistence type="inferred from homology"/>
<evidence type="ECO:0000313" key="5">
    <source>
        <dbReference type="EMBL" id="KAB1204540.1"/>
    </source>
</evidence>